<dbReference type="SUPFAM" id="SSF48576">
    <property type="entry name" value="Terpenoid synthases"/>
    <property type="match status" value="1"/>
</dbReference>
<dbReference type="OrthoDB" id="270318at2759"/>
<evidence type="ECO:0000313" key="8">
    <source>
        <dbReference type="Proteomes" id="UP000799640"/>
    </source>
</evidence>
<keyword evidence="2" id="KW-0999">Mitochondrion inner membrane</keyword>
<sequence length="373" mass="40743">MCSPLLRSARAGRCNASCLRRAYSSAPSPAAEIDNARQYCLNLLQRQDSPSYILHTFIPPQARDAYLALRALNLETARIADTTTQPTIGAMRFQFWRDSVTAALAGTPPKHPIPLLLAAANTSLQQRTGGRSRLSRAWLHRIIAEREKYLGNRPYPTLSALETYAENTYSTLSYLTLSSLPLSSLTADHLASHIGKATGIAAVLRSLPLLAFPPPPSGGTAQGSAPHPAVLLPLDIMAAHNVQEETILRTGPSAPGLRDAVFEVATRANDHLITAREMLRSLRAGQGAGHAFEHEGDAQRAGYDEVQSATDAPSGKALREVEAGFGVLMGAVPTRMWLERLEAVDFDVFDGRLRGPGWRLPWEAWWAFRRRKI</sequence>
<dbReference type="PANTHER" id="PTHR21181">
    <property type="match status" value="1"/>
</dbReference>
<organism evidence="7 8">
    <name type="scientific">Trichodelitschia bisporula</name>
    <dbReference type="NCBI Taxonomy" id="703511"/>
    <lineage>
        <taxon>Eukaryota</taxon>
        <taxon>Fungi</taxon>
        <taxon>Dikarya</taxon>
        <taxon>Ascomycota</taxon>
        <taxon>Pezizomycotina</taxon>
        <taxon>Dothideomycetes</taxon>
        <taxon>Dothideomycetes incertae sedis</taxon>
        <taxon>Phaeotrichales</taxon>
        <taxon>Phaeotrichaceae</taxon>
        <taxon>Trichodelitschia</taxon>
    </lineage>
</organism>
<dbReference type="InterPro" id="IPR002060">
    <property type="entry name" value="Squ/phyt_synthse"/>
</dbReference>
<evidence type="ECO:0000256" key="1">
    <source>
        <dbReference type="ARBA" id="ARBA00004273"/>
    </source>
</evidence>
<keyword evidence="8" id="KW-1185">Reference proteome</keyword>
<keyword evidence="5" id="KW-0472">Membrane</keyword>
<dbReference type="PANTHER" id="PTHR21181:SF13">
    <property type="entry name" value="NADH DEHYDROGENASE (UBIQUINONE) COMPLEX I, ASSEMBLY FACTOR 6"/>
    <property type="match status" value="1"/>
</dbReference>
<proteinExistence type="inferred from homology"/>
<evidence type="ECO:0008006" key="9">
    <source>
        <dbReference type="Google" id="ProtNLM"/>
    </source>
</evidence>
<dbReference type="EMBL" id="ML996705">
    <property type="protein sequence ID" value="KAF2396794.1"/>
    <property type="molecule type" value="Genomic_DNA"/>
</dbReference>
<comment type="subcellular location">
    <subcellularLocation>
        <location evidence="1">Mitochondrion inner membrane</location>
    </subcellularLocation>
</comment>
<accession>A0A6G1HLL7</accession>
<evidence type="ECO:0000256" key="6">
    <source>
        <dbReference type="ARBA" id="ARBA00038273"/>
    </source>
</evidence>
<dbReference type="Pfam" id="PF00494">
    <property type="entry name" value="SQS_PSY"/>
    <property type="match status" value="1"/>
</dbReference>
<keyword evidence="3" id="KW-0809">Transit peptide</keyword>
<evidence type="ECO:0000256" key="4">
    <source>
        <dbReference type="ARBA" id="ARBA00023128"/>
    </source>
</evidence>
<comment type="similarity">
    <text evidence="6">Belongs to the NDUFAF6 family.</text>
</comment>
<evidence type="ECO:0000256" key="2">
    <source>
        <dbReference type="ARBA" id="ARBA00022792"/>
    </source>
</evidence>
<dbReference type="Proteomes" id="UP000799640">
    <property type="component" value="Unassembled WGS sequence"/>
</dbReference>
<dbReference type="GO" id="GO:0005743">
    <property type="term" value="C:mitochondrial inner membrane"/>
    <property type="evidence" value="ECO:0007669"/>
    <property type="project" value="UniProtKB-SubCell"/>
</dbReference>
<protein>
    <recommendedName>
        <fullName evidence="9">Squalene/phytoene synthase</fullName>
    </recommendedName>
</protein>
<evidence type="ECO:0000313" key="7">
    <source>
        <dbReference type="EMBL" id="KAF2396794.1"/>
    </source>
</evidence>
<evidence type="ECO:0000256" key="5">
    <source>
        <dbReference type="ARBA" id="ARBA00023136"/>
    </source>
</evidence>
<evidence type="ECO:0000256" key="3">
    <source>
        <dbReference type="ARBA" id="ARBA00022946"/>
    </source>
</evidence>
<name>A0A6G1HLL7_9PEZI</name>
<gene>
    <name evidence="7" type="ORF">EJ06DRAFT_533531</name>
</gene>
<dbReference type="AlphaFoldDB" id="A0A6G1HLL7"/>
<dbReference type="InterPro" id="IPR008949">
    <property type="entry name" value="Isoprenoid_synthase_dom_sf"/>
</dbReference>
<dbReference type="Gene3D" id="1.10.600.10">
    <property type="entry name" value="Farnesyl Diphosphate Synthase"/>
    <property type="match status" value="1"/>
</dbReference>
<keyword evidence="4" id="KW-0496">Mitochondrion</keyword>
<dbReference type="GO" id="GO:0032981">
    <property type="term" value="P:mitochondrial respiratory chain complex I assembly"/>
    <property type="evidence" value="ECO:0007669"/>
    <property type="project" value="TreeGrafter"/>
</dbReference>
<reference evidence="7" key="1">
    <citation type="journal article" date="2020" name="Stud. Mycol.">
        <title>101 Dothideomycetes genomes: a test case for predicting lifestyles and emergence of pathogens.</title>
        <authorList>
            <person name="Haridas S."/>
            <person name="Albert R."/>
            <person name="Binder M."/>
            <person name="Bloem J."/>
            <person name="Labutti K."/>
            <person name="Salamov A."/>
            <person name="Andreopoulos B."/>
            <person name="Baker S."/>
            <person name="Barry K."/>
            <person name="Bills G."/>
            <person name="Bluhm B."/>
            <person name="Cannon C."/>
            <person name="Castanera R."/>
            <person name="Culley D."/>
            <person name="Daum C."/>
            <person name="Ezra D."/>
            <person name="Gonzalez J."/>
            <person name="Henrissat B."/>
            <person name="Kuo A."/>
            <person name="Liang C."/>
            <person name="Lipzen A."/>
            <person name="Lutzoni F."/>
            <person name="Magnuson J."/>
            <person name="Mondo S."/>
            <person name="Nolan M."/>
            <person name="Ohm R."/>
            <person name="Pangilinan J."/>
            <person name="Park H.-J."/>
            <person name="Ramirez L."/>
            <person name="Alfaro M."/>
            <person name="Sun H."/>
            <person name="Tritt A."/>
            <person name="Yoshinaga Y."/>
            <person name="Zwiers L.-H."/>
            <person name="Turgeon B."/>
            <person name="Goodwin S."/>
            <person name="Spatafora J."/>
            <person name="Crous P."/>
            <person name="Grigoriev I."/>
        </authorList>
    </citation>
    <scope>NUCLEOTIDE SEQUENCE</scope>
    <source>
        <strain evidence="7">CBS 262.69</strain>
    </source>
</reference>